<reference evidence="7" key="1">
    <citation type="submission" date="2019-08" db="EMBL/GenBank/DDBJ databases">
        <authorList>
            <person name="Kucharzyk K."/>
            <person name="Murdoch R.W."/>
            <person name="Higgins S."/>
            <person name="Loffler F."/>
        </authorList>
    </citation>
    <scope>NUCLEOTIDE SEQUENCE</scope>
</reference>
<dbReference type="EMBL" id="VSSQ01000237">
    <property type="protein sequence ID" value="MPL87359.1"/>
    <property type="molecule type" value="Genomic_DNA"/>
</dbReference>
<dbReference type="SUPFAM" id="SSF55021">
    <property type="entry name" value="ACT-like"/>
    <property type="match status" value="1"/>
</dbReference>
<name>A0A644V7N2_9ZZZZ</name>
<dbReference type="Pfam" id="PF08753">
    <property type="entry name" value="NikR_C"/>
    <property type="match status" value="1"/>
</dbReference>
<dbReference type="InterPro" id="IPR013321">
    <property type="entry name" value="Arc_rbn_hlx_hlx"/>
</dbReference>
<dbReference type="Gene3D" id="3.30.70.1150">
    <property type="entry name" value="ACT-like. Chain A, domain 2"/>
    <property type="match status" value="1"/>
</dbReference>
<keyword evidence="3" id="KW-0805">Transcription regulation</keyword>
<dbReference type="NCBIfam" id="NF003381">
    <property type="entry name" value="PRK04460.1"/>
    <property type="match status" value="1"/>
</dbReference>
<evidence type="ECO:0000256" key="2">
    <source>
        <dbReference type="ARBA" id="ARBA00022723"/>
    </source>
</evidence>
<sequence>MPVSRFGVSLENELLEALDAYVQENKFPNRSQAIRHLIEKNLVEKKWKCNNIVAGAIVLTYNFHKNDILTKLTEIKKNAVDEILSTQSFYISADKILEIIAVKGPSYKLTALSDVLISVKGIEHGKLIMSKVD</sequence>
<dbReference type="InterPro" id="IPR022988">
    <property type="entry name" value="Ni_resp_reg_NikR"/>
</dbReference>
<dbReference type="InterPro" id="IPR027271">
    <property type="entry name" value="Acetolactate_synth/TF_NikR_C"/>
</dbReference>
<protein>
    <submittedName>
        <fullName evidence="7">Putative nickel-responsive regulator</fullName>
    </submittedName>
</protein>
<dbReference type="GO" id="GO:0006355">
    <property type="term" value="P:regulation of DNA-templated transcription"/>
    <property type="evidence" value="ECO:0007669"/>
    <property type="project" value="InterPro"/>
</dbReference>
<evidence type="ECO:0000256" key="3">
    <source>
        <dbReference type="ARBA" id="ARBA00023015"/>
    </source>
</evidence>
<evidence type="ECO:0000256" key="5">
    <source>
        <dbReference type="ARBA" id="ARBA00023163"/>
    </source>
</evidence>
<dbReference type="InterPro" id="IPR014864">
    <property type="entry name" value="TF_NikR_Ni-bd_C"/>
</dbReference>
<dbReference type="InterPro" id="IPR045865">
    <property type="entry name" value="ACT-like_dom_sf"/>
</dbReference>
<comment type="caution">
    <text evidence="7">The sequence shown here is derived from an EMBL/GenBank/DDBJ whole genome shotgun (WGS) entry which is preliminary data.</text>
</comment>
<dbReference type="InterPro" id="IPR050192">
    <property type="entry name" value="CopG/NikR_regulator"/>
</dbReference>
<keyword evidence="1" id="KW-0533">Nickel</keyword>
<dbReference type="PANTHER" id="PTHR34719:SF2">
    <property type="entry name" value="NICKEL-RESPONSIVE REGULATOR"/>
    <property type="match status" value="1"/>
</dbReference>
<keyword evidence="5" id="KW-0804">Transcription</keyword>
<evidence type="ECO:0000256" key="4">
    <source>
        <dbReference type="ARBA" id="ARBA00023125"/>
    </source>
</evidence>
<keyword evidence="2" id="KW-0479">Metal-binding</keyword>
<dbReference type="GO" id="GO:0003677">
    <property type="term" value="F:DNA binding"/>
    <property type="evidence" value="ECO:0007669"/>
    <property type="project" value="UniProtKB-KW"/>
</dbReference>
<dbReference type="Gene3D" id="1.10.1220.10">
    <property type="entry name" value="Met repressor-like"/>
    <property type="match status" value="1"/>
</dbReference>
<proteinExistence type="inferred from homology"/>
<evidence type="ECO:0000256" key="1">
    <source>
        <dbReference type="ARBA" id="ARBA00022596"/>
    </source>
</evidence>
<accession>A0A644V7N2</accession>
<dbReference type="SUPFAM" id="SSF47598">
    <property type="entry name" value="Ribbon-helix-helix"/>
    <property type="match status" value="1"/>
</dbReference>
<dbReference type="AlphaFoldDB" id="A0A644V7N2"/>
<gene>
    <name evidence="7" type="ORF">SDC9_33359</name>
</gene>
<dbReference type="HAMAP" id="MF_00476">
    <property type="entry name" value="NikR"/>
    <property type="match status" value="1"/>
</dbReference>
<evidence type="ECO:0000313" key="7">
    <source>
        <dbReference type="EMBL" id="MPL87359.1"/>
    </source>
</evidence>
<dbReference type="GO" id="GO:0010045">
    <property type="term" value="P:response to nickel cation"/>
    <property type="evidence" value="ECO:0007669"/>
    <property type="project" value="InterPro"/>
</dbReference>
<dbReference type="InterPro" id="IPR010985">
    <property type="entry name" value="Ribbon_hlx_hlx"/>
</dbReference>
<dbReference type="GO" id="GO:0016151">
    <property type="term" value="F:nickel cation binding"/>
    <property type="evidence" value="ECO:0007669"/>
    <property type="project" value="InterPro"/>
</dbReference>
<dbReference type="CDD" id="cd22231">
    <property type="entry name" value="RHH_NikR_HicB-like"/>
    <property type="match status" value="1"/>
</dbReference>
<feature type="domain" description="Transcription factor NikR nickel binding C-terminal" evidence="6">
    <location>
        <begin position="54"/>
        <end position="129"/>
    </location>
</feature>
<evidence type="ECO:0000259" key="6">
    <source>
        <dbReference type="Pfam" id="PF08753"/>
    </source>
</evidence>
<keyword evidence="4" id="KW-0238">DNA-binding</keyword>
<dbReference type="PANTHER" id="PTHR34719">
    <property type="entry name" value="NICKEL-RESPONSIVE REGULATOR"/>
    <property type="match status" value="1"/>
</dbReference>
<organism evidence="7">
    <name type="scientific">bioreactor metagenome</name>
    <dbReference type="NCBI Taxonomy" id="1076179"/>
    <lineage>
        <taxon>unclassified sequences</taxon>
        <taxon>metagenomes</taxon>
        <taxon>ecological metagenomes</taxon>
    </lineage>
</organism>